<gene>
    <name evidence="2" type="ORF">SAMN05878503_1223</name>
</gene>
<dbReference type="Proteomes" id="UP000219467">
    <property type="component" value="Unassembled WGS sequence"/>
</dbReference>
<dbReference type="OrthoDB" id="7595282at2"/>
<evidence type="ECO:0000313" key="2">
    <source>
        <dbReference type="EMBL" id="SNX74361.1"/>
    </source>
</evidence>
<proteinExistence type="predicted"/>
<reference evidence="3" key="1">
    <citation type="submission" date="2017-08" db="EMBL/GenBank/DDBJ databases">
        <authorList>
            <person name="Varghese N."/>
            <person name="Submissions S."/>
        </authorList>
    </citation>
    <scope>NUCLEOTIDE SEQUENCE [LARGE SCALE GENOMIC DNA]</scope>
    <source>
        <strain evidence="3">JA234</strain>
    </source>
</reference>
<feature type="domain" description="TniQ" evidence="1">
    <location>
        <begin position="8"/>
        <end position="141"/>
    </location>
</feature>
<dbReference type="RefSeq" id="WP_097031660.1">
    <property type="nucleotide sequence ID" value="NZ_OAOQ01000022.1"/>
</dbReference>
<evidence type="ECO:0000259" key="1">
    <source>
        <dbReference type="Pfam" id="PF06527"/>
    </source>
</evidence>
<dbReference type="InterPro" id="IPR009492">
    <property type="entry name" value="TniQ"/>
</dbReference>
<dbReference type="Pfam" id="PF06527">
    <property type="entry name" value="TniQ"/>
    <property type="match status" value="1"/>
</dbReference>
<dbReference type="AlphaFoldDB" id="A0A285D3G0"/>
<accession>A0A285D3G0</accession>
<name>A0A285D3G0_9RHOB</name>
<keyword evidence="3" id="KW-1185">Reference proteome</keyword>
<sequence length="622" mass="68772">MTELLRPFLPFDPAETLLSWAARLAALHTGDRFVPFLRDFGIEPKSIVLNSEDAVERLCEVTGQDPAVVAQNRLKRAGVRRFALRDEVFPLEFTKGAMTAFCPACLAEDDRAGGNMHAHRRGKLIWTLRHVLTCPVHGLPLVERRRESWDSIYHELSLLVPEEGESLAALAEGLERRAPSGLQDYLISRLEGGTGPAWLDGQGIEQAARTTEVLGTLLEFGRDRVTSDLTLAERDQACRTGWHYTSRGAEGVREALQTVQDAFRDRNGKVGPQKVFGQMFKWLAYGTNQKDVGPIRDLLREHIFDTMAVAPGDEVLGEVLPVRRRHSVLSLAEHIKVHPKTLRNFLKACGAVAPDCEEQPDSLVTLDVAEGERLAELLKNAVPVSNLPKLMNCTRSQAQLMVDCGILKPIGHGGIEIGNSRCAVDRREVEELMADLKRRLPVIRTEPEGRHGLARTAELSRVTLDVILPALFDGKLTSAARLAGQNGLAAVRLDPVELARFATVRPLGYGPSEAFKILKVSLRVGHALLADRPGGPLLRSQKVPVSAFARAGIWLMPQDLMDFQREYVTHGHLCTETGLHHMELSHALKKMGVEPVVDPEEIGVRIYRWADIANAPVDIWSG</sequence>
<evidence type="ECO:0000313" key="3">
    <source>
        <dbReference type="Proteomes" id="UP000219467"/>
    </source>
</evidence>
<organism evidence="2 3">
    <name type="scientific">Cereibacter ovatus</name>
    <dbReference type="NCBI Taxonomy" id="439529"/>
    <lineage>
        <taxon>Bacteria</taxon>
        <taxon>Pseudomonadati</taxon>
        <taxon>Pseudomonadota</taxon>
        <taxon>Alphaproteobacteria</taxon>
        <taxon>Rhodobacterales</taxon>
        <taxon>Paracoccaceae</taxon>
        <taxon>Cereibacter</taxon>
    </lineage>
</organism>
<protein>
    <submittedName>
        <fullName evidence="2">TniQ protein</fullName>
    </submittedName>
</protein>
<dbReference type="EMBL" id="OAOQ01000022">
    <property type="protein sequence ID" value="SNX74361.1"/>
    <property type="molecule type" value="Genomic_DNA"/>
</dbReference>